<feature type="region of interest" description="Disordered" evidence="1">
    <location>
        <begin position="119"/>
        <end position="160"/>
    </location>
</feature>
<dbReference type="Proteomes" id="UP000831534">
    <property type="component" value="Chromosome"/>
</dbReference>
<name>A0A8T9MS32_9NEIS</name>
<sequence length="244" mass="26226">MQHLLIDFETVQPADLNRIAPEGVCVWLLLGEQQQESLPLDLCESLCRFGNNVHFVRVRGGAGAVAVYLAFHLGKILCDAPASSVTVLSANEAYDGLLAQLGAFAPQAAGVRHSTIDAVGSAPAEPSPATAADNDNSEPAPATASDNTAPAASTDSENDSVNPVLEQYYPAIVKAMSQKDAYHPRHRRNLAANIERYLVQYEHELGGLKKEDLAEHVITRLEQNGLVKALGDGLLSYHFDEQSE</sequence>
<evidence type="ECO:0000259" key="2">
    <source>
        <dbReference type="Pfam" id="PF18475"/>
    </source>
</evidence>
<accession>A0A8T9MS32</accession>
<feature type="compositionally biased region" description="Low complexity" evidence="1">
    <location>
        <begin position="121"/>
        <end position="132"/>
    </location>
</feature>
<reference evidence="3" key="2">
    <citation type="submission" date="2024-09" db="EMBL/GenBank/DDBJ databases">
        <authorList>
            <person name="Veyrier F.J."/>
        </authorList>
    </citation>
    <scope>NUCLEOTIDE SEQUENCE</scope>
    <source>
        <strain evidence="3">17694</strain>
    </source>
</reference>
<dbReference type="KEGG" id="ckh:LVJ77_11050"/>
<organism evidence="3 4">
    <name type="scientific">Conchiformibius kuhniae</name>
    <dbReference type="NCBI Taxonomy" id="211502"/>
    <lineage>
        <taxon>Bacteria</taxon>
        <taxon>Pseudomonadati</taxon>
        <taxon>Pseudomonadota</taxon>
        <taxon>Betaproteobacteria</taxon>
        <taxon>Neisseriales</taxon>
        <taxon>Neisseriaceae</taxon>
        <taxon>Conchiformibius</taxon>
    </lineage>
</organism>
<proteinExistence type="predicted"/>
<gene>
    <name evidence="3" type="ORF">LVJ77_11050</name>
</gene>
<reference evidence="3" key="1">
    <citation type="journal article" date="2022" name="Res Sq">
        <title>Evolution of multicellular longitudinally dividing oral cavity symbionts (Neisseriaceae).</title>
        <authorList>
            <person name="Nyongesa S."/>
            <person name="Weber P."/>
            <person name="Bernet E."/>
            <person name="Pullido F."/>
            <person name="Nieckarz M."/>
            <person name="Delaby M."/>
            <person name="Nieves C."/>
            <person name="Viehboeck T."/>
            <person name="Krause N."/>
            <person name="Rivera-Millot A."/>
            <person name="Nakamura A."/>
            <person name="Vischer N."/>
            <person name="VanNieuwenhze M."/>
            <person name="Brun Y."/>
            <person name="Cava F."/>
            <person name="Bulgheresi S."/>
            <person name="Veyrier F."/>
        </authorList>
    </citation>
    <scope>NUCLEOTIDE SEQUENCE</scope>
    <source>
        <strain evidence="3">17694</strain>
    </source>
</reference>
<feature type="domain" description="PIN-like" evidence="2">
    <location>
        <begin position="5"/>
        <end position="99"/>
    </location>
</feature>
<evidence type="ECO:0000256" key="1">
    <source>
        <dbReference type="SAM" id="MobiDB-lite"/>
    </source>
</evidence>
<evidence type="ECO:0000313" key="4">
    <source>
        <dbReference type="Proteomes" id="UP000831534"/>
    </source>
</evidence>
<keyword evidence="4" id="KW-1185">Reference proteome</keyword>
<dbReference type="Pfam" id="PF18475">
    <property type="entry name" value="PIN7"/>
    <property type="match status" value="1"/>
</dbReference>
<dbReference type="RefSeq" id="WP_027009996.1">
    <property type="nucleotide sequence ID" value="NZ_CP091521.1"/>
</dbReference>
<dbReference type="EMBL" id="CP091521">
    <property type="protein sequence ID" value="UOP04710.2"/>
    <property type="molecule type" value="Genomic_DNA"/>
</dbReference>
<evidence type="ECO:0000313" key="3">
    <source>
        <dbReference type="EMBL" id="UOP04710.2"/>
    </source>
</evidence>
<protein>
    <submittedName>
        <fullName evidence="3">PIN domain-containing protein</fullName>
    </submittedName>
</protein>
<feature type="compositionally biased region" description="Polar residues" evidence="1">
    <location>
        <begin position="144"/>
        <end position="160"/>
    </location>
</feature>
<dbReference type="AlphaFoldDB" id="A0A8T9MS32"/>
<dbReference type="InterPro" id="IPR041494">
    <property type="entry name" value="PIN7"/>
</dbReference>